<feature type="region of interest" description="Disordered" evidence="10">
    <location>
        <begin position="415"/>
        <end position="465"/>
    </location>
</feature>
<feature type="region of interest" description="Disordered" evidence="10">
    <location>
        <begin position="1145"/>
        <end position="1179"/>
    </location>
</feature>
<dbReference type="GO" id="GO:0016251">
    <property type="term" value="F:RNA polymerase II general transcription initiation factor activity"/>
    <property type="evidence" value="ECO:0007669"/>
    <property type="project" value="TreeGrafter"/>
</dbReference>
<gene>
    <name evidence="14" type="ORF">G7Y89_g1401</name>
</gene>
<feature type="domain" description="Something about silencing protein 4" evidence="11">
    <location>
        <begin position="922"/>
        <end position="1017"/>
    </location>
</feature>
<feature type="domain" description="Transcription initiation factor TFIID subunit 2 Ig-like" evidence="12">
    <location>
        <begin position="1818"/>
        <end position="1997"/>
    </location>
</feature>
<feature type="compositionally biased region" description="Basic residues" evidence="10">
    <location>
        <begin position="1145"/>
        <end position="1156"/>
    </location>
</feature>
<dbReference type="InterPro" id="IPR027268">
    <property type="entry name" value="Peptidase_M4/M1_CTD_sf"/>
</dbReference>
<dbReference type="SUPFAM" id="SSF63737">
    <property type="entry name" value="Leukotriene A4 hydrolase N-terminal domain"/>
    <property type="match status" value="1"/>
</dbReference>
<feature type="compositionally biased region" description="Acidic residues" evidence="10">
    <location>
        <begin position="1026"/>
        <end position="1047"/>
    </location>
</feature>
<dbReference type="GO" id="GO:0005669">
    <property type="term" value="C:transcription factor TFIID complex"/>
    <property type="evidence" value="ECO:0007669"/>
    <property type="project" value="InterPro"/>
</dbReference>
<protein>
    <recommendedName>
        <fullName evidence="3">Transcription initiation factor TFIID subunit 2</fullName>
    </recommendedName>
    <alternativeName>
        <fullName evidence="8">TBP-associated factor 2</fullName>
    </alternativeName>
</protein>
<feature type="compositionally biased region" description="Low complexity" evidence="10">
    <location>
        <begin position="86"/>
        <end position="98"/>
    </location>
</feature>
<evidence type="ECO:0000256" key="5">
    <source>
        <dbReference type="ARBA" id="ARBA00023163"/>
    </source>
</evidence>
<dbReference type="Pfam" id="PF15460">
    <property type="entry name" value="SAS4"/>
    <property type="match status" value="1"/>
</dbReference>
<evidence type="ECO:0000259" key="13">
    <source>
        <dbReference type="Pfam" id="PF25577"/>
    </source>
</evidence>
<comment type="similarity">
    <text evidence="2">Belongs to the TAF2 family.</text>
</comment>
<dbReference type="PANTHER" id="PTHR15137">
    <property type="entry name" value="TRANSCRIPTION INITIATION FACTOR TFIID"/>
    <property type="match status" value="1"/>
</dbReference>
<dbReference type="OrthoDB" id="308861at2759"/>
<keyword evidence="9" id="KW-0175">Coiled coil</keyword>
<dbReference type="Proteomes" id="UP000566819">
    <property type="component" value="Unassembled WGS sequence"/>
</dbReference>
<dbReference type="GO" id="GO:0003682">
    <property type="term" value="F:chromatin binding"/>
    <property type="evidence" value="ECO:0007669"/>
    <property type="project" value="TreeGrafter"/>
</dbReference>
<evidence type="ECO:0000259" key="12">
    <source>
        <dbReference type="Pfam" id="PF25316"/>
    </source>
</evidence>
<accession>A0A8H4RW54</accession>
<feature type="compositionally biased region" description="Acidic residues" evidence="10">
    <location>
        <begin position="271"/>
        <end position="285"/>
    </location>
</feature>
<feature type="compositionally biased region" description="Low complexity" evidence="10">
    <location>
        <begin position="690"/>
        <end position="722"/>
    </location>
</feature>
<organism evidence="14 15">
    <name type="scientific">Cudoniella acicularis</name>
    <dbReference type="NCBI Taxonomy" id="354080"/>
    <lineage>
        <taxon>Eukaryota</taxon>
        <taxon>Fungi</taxon>
        <taxon>Dikarya</taxon>
        <taxon>Ascomycota</taxon>
        <taxon>Pezizomycotina</taxon>
        <taxon>Leotiomycetes</taxon>
        <taxon>Helotiales</taxon>
        <taxon>Tricladiaceae</taxon>
        <taxon>Cudoniella</taxon>
    </lineage>
</organism>
<dbReference type="GO" id="GO:0006367">
    <property type="term" value="P:transcription initiation at RNA polymerase II promoter"/>
    <property type="evidence" value="ECO:0007669"/>
    <property type="project" value="TreeGrafter"/>
</dbReference>
<evidence type="ECO:0000313" key="14">
    <source>
        <dbReference type="EMBL" id="KAF4636683.1"/>
    </source>
</evidence>
<feature type="region of interest" description="Disordered" evidence="10">
    <location>
        <begin position="269"/>
        <end position="290"/>
    </location>
</feature>
<feature type="compositionally biased region" description="Low complexity" evidence="10">
    <location>
        <begin position="2555"/>
        <end position="2566"/>
    </location>
</feature>
<feature type="region of interest" description="Disordered" evidence="10">
    <location>
        <begin position="86"/>
        <end position="123"/>
    </location>
</feature>
<evidence type="ECO:0000256" key="10">
    <source>
        <dbReference type="SAM" id="MobiDB-lite"/>
    </source>
</evidence>
<feature type="compositionally biased region" description="Basic and acidic residues" evidence="10">
    <location>
        <begin position="2636"/>
        <end position="2650"/>
    </location>
</feature>
<evidence type="ECO:0000256" key="1">
    <source>
        <dbReference type="ARBA" id="ARBA00004123"/>
    </source>
</evidence>
<feature type="region of interest" description="Disordered" evidence="10">
    <location>
        <begin position="667"/>
        <end position="794"/>
    </location>
</feature>
<keyword evidence="6" id="KW-0539">Nucleus</keyword>
<feature type="region of interest" description="Disordered" evidence="10">
    <location>
        <begin position="2547"/>
        <end position="2678"/>
    </location>
</feature>
<feature type="region of interest" description="Disordered" evidence="10">
    <location>
        <begin position="1"/>
        <end position="53"/>
    </location>
</feature>
<evidence type="ECO:0000256" key="8">
    <source>
        <dbReference type="ARBA" id="ARBA00076306"/>
    </source>
</evidence>
<proteinExistence type="inferred from homology"/>
<dbReference type="InterPro" id="IPR037813">
    <property type="entry name" value="TAF2"/>
</dbReference>
<comment type="caution">
    <text evidence="14">The sequence shown here is derived from an EMBL/GenBank/DDBJ whole genome shotgun (WGS) entry which is preliminary data.</text>
</comment>
<sequence>MDIDSTEASMVALGSDTKMDIDSDSTYLADGMDTDEEGMTETRTRANSSGMKLAAGTSLGSGGIDSNHSSSVIGSWHNLAKYNMAPSSANPTSSSRASFDASHTNTPRTARHSKEISTVSLASKASSVRSHKEYLDSLEMPTQQMVERISEVQQQKESENIKRRLSVDHPDLSAAERERAASLIQRNYRGHRERRMLAGMSLDPSTRWVEAIKEARYRHLLEPKARKSLDEERKSLENGVNGNETTRNRRYSAARQNWKKIALITRRAGGDEDSSESEESDEDDEHLSLEEKDLRRKRKLDQKLERQKAAKMMDLQYFLEMVDLKHRYGSNLRTYHEEWKKSDTKENFFYWLDYGEGRYIECAACPRERLDREQVRYLSKEERLDYLVKINKDGRLCWAKNGALIDTTEKYKDSIHGIVPDTDDTPAYAPPDGEVSHGMGLSRPSSSTSTSSSAHGSSDNESARAKKYATPAFDNAKGMKKVKHVSASTIFNKLLRGSVQKNTWIFVADTSFRLYVGIKQSGAFQHSSFLHGSRISAAGLIKIKNGRLSKLSPLSGHYRPPVSNFKAFVHSLKDAGVDMSHVSISRSYAVLVGLEAYVKTRRRGKKLLEKIVHHRDKIIAPVEVAKREEEARDKSESAERERKFLEMRQQAEEEQRDESRADLLLLKKLRIKPEEPRHTDGGDPAREITSRSTQAATTTTQARTPDTNRAISVARSARAIVSTTRNSSKSRERKLQSESPRIRRSSQRPDLSSSNRTRVRISLPPQRCASPKQAETATQTQAPPPPRKPTDHHQKVVNGIKHELDRLQPNSADLKDEKRKLRSQEGTRFKSELSAYFPEYDEVIGNEPKEDHILNLDTPIIIIDSAKISTKQPSSPQKTDCERDNEFPLKDFPESLFTDLHNAQRVDFSFIDKNYKEEGGEDPLSDAYFEQIHRRPERQEKAIRNTDRGRAQHEKDQVIRLLEGLQGHDWLKLMGVSGVTDSKKKEYEPARDHFIKGCEAILEKFRTWREEEKRRKLEKEQALAEAEAEEEMDEGAESDGDPPDYSDVDASAARQLHEEAIARSGPSSRHSDKRAKAEPAPLPSIEVEKDFKSFFAKPHLREAALGKHRRSARSVSAWGHPVPEVPVEDFELPEEYRDEETLKAHARKKRRIRRRDCHATSPTNTTSRTTGAQQREPSKNKTLADGSYFYFNFHTMPGLLLKPMDMDPPVEPAAPPPKEPSVPEYGFVVSHQKLELNLDFSTQTLTGRTVITILPQTKDLSTIKIDARQCSIAKSKVLVDGIMAEFDYEDPMEAMDIPEHIMWGADQYELQKERLKNLTEDARSNGILEITIPRGVRVEEVDPFSENAATPVAQRAMGAAARASVVEGGNGPLSATPTMTPRTAAEQAGRFQPLTITISFTTKYFRDGLHFVGLTEGDTRYPYAYTRHSIDPGSASCIFPCVDDPAMRCTWDIYVKCSRTLGDALKKKPAPLRIHPRGTHHGRSHLANGLVNGVRPVEDYQVPLSEEEKLLEMVVVCSGELMSENIDFEDPSKKVQWFQISRLVAAQQIGFSIGPFETIDLSVYRETEDGEKLGQGQALQVLGYCLPGRVDQVRHTCGVLVHAVDYFTLSFGSYPFSQYSMAFIDDQIRDVEHTASLSLCSSRLLYSEDIIDPEIENTRTLVHAIASQWFGVSITPEDRGDRWITIGLSHYMTGLYMKQLCGHNDYAFRQKILADKLVEIDIDRPSLYALGETLCLGPFEMEFMVLKAPLVLFILDKRIIKASGSAGLTRVLSKLVMAANTGQPEESVLSTPSFRRMVEKVTKYRQTEPFWNQWILGAGCPRFQISQKFNKKRLCVEMTISQKQDTLPTQRPLKKESFQRELKEELNEVYAGEMQPVFTGPLTIRIHEADGTPYEHIVEIREGVAKIEIPYNTKYKRLKRSRRQKERMNAGSAVDISGEGAEDALYYCLGDVLQSPAEVAEWGLADWDRDAETRMDLESYEWIRIDADFEWLCDKNFVSMPAYMYVSQLQQDRDVVAQQESMMFLKSMGPHPLVATFLVRTLMDTRYFHGIRTMAAEFLSTHANSQIKWIGRHHLEKAYQEFFCYPGTKTPRPNDFSNKQAYLVEASIPRAMAMIHNQDGRCPPEARHFLLDMLRFNDNGNNEYSDYHKVANLLSALAQSLVKGEKTASVPAKKDSALGDDGQQIVPGDSIMEDDAEARAIAENGKAEADAEFESFKISVLQELDRYARMDEWMASYQNIYTTTVLDCKRLLMKQNVIPIEPLDFIQYLNDGTADLVRIKAFAALIDLGFITNNSIACLLLNHLSTDSSPYTRSHLFEVFCLGLATVAFGENKAPEPAPAHKIPNADGDVDMLNEGEPDGLIVQDASTEARKAKIMRTTSIDGATAALKEELKNNKIFKQALWQAVESTQIGTSEQVDLLDICGILYDAVESMIVKLKLPRYWTVTRGDRGKGHLVFKEIGKVRTAPRKPIEKPVINVVKPPRVSLPPVTPAATPVRLSFTTNGGAMRPPKRPIAAVERTLSSEGSPTKRKWICLRTNPQRMREILNALPRPTIPRGKPSSSRSSPAPKPSPKPSPRPMASIPAAPEPSTISVSPAPVHTPNPVPVKNRKPLPDSTGRKPLPDSSSSGRKPLPDSSGRKPLPDSVPRIHGDAALPVKKTGGIMLKLNTRPAPRAPPSP</sequence>
<dbReference type="CDD" id="cd09839">
    <property type="entry name" value="M1_like_TAF2"/>
    <property type="match status" value="1"/>
</dbReference>
<dbReference type="InterPro" id="IPR057345">
    <property type="entry name" value="Ig-like_TAF2"/>
</dbReference>
<evidence type="ECO:0000256" key="6">
    <source>
        <dbReference type="ARBA" id="ARBA00023242"/>
    </source>
</evidence>
<keyword evidence="4" id="KW-0805">Transcription regulation</keyword>
<dbReference type="CDD" id="cd23767">
    <property type="entry name" value="IQCD"/>
    <property type="match status" value="1"/>
</dbReference>
<feature type="compositionally biased region" description="Basic and acidic residues" evidence="10">
    <location>
        <begin position="671"/>
        <end position="689"/>
    </location>
</feature>
<dbReference type="FunFam" id="1.10.390.10:FF:000011">
    <property type="entry name" value="Transcription initiation factor TFIID subunit"/>
    <property type="match status" value="1"/>
</dbReference>
<dbReference type="Gene3D" id="2.60.40.1730">
    <property type="entry name" value="tricorn interacting facor f3 domain"/>
    <property type="match status" value="1"/>
</dbReference>
<feature type="compositionally biased region" description="Low complexity" evidence="10">
    <location>
        <begin position="442"/>
        <end position="457"/>
    </location>
</feature>
<dbReference type="PANTHER" id="PTHR15137:SF9">
    <property type="entry name" value="TRANSCRIPTION INITIATION FACTOR TFIID SUBUNIT 2"/>
    <property type="match status" value="1"/>
</dbReference>
<evidence type="ECO:0000256" key="7">
    <source>
        <dbReference type="ARBA" id="ARBA00025346"/>
    </source>
</evidence>
<feature type="domain" description="Transcription initiation factor TFIID subunit 2 TPR repeats" evidence="13">
    <location>
        <begin position="2003"/>
        <end position="2163"/>
    </location>
</feature>
<feature type="region of interest" description="Disordered" evidence="10">
    <location>
        <begin position="1019"/>
        <end position="1083"/>
    </location>
</feature>
<feature type="region of interest" description="Disordered" evidence="10">
    <location>
        <begin position="228"/>
        <end position="253"/>
    </location>
</feature>
<evidence type="ECO:0000259" key="11">
    <source>
        <dbReference type="Pfam" id="PF15460"/>
    </source>
</evidence>
<evidence type="ECO:0000256" key="4">
    <source>
        <dbReference type="ARBA" id="ARBA00023015"/>
    </source>
</evidence>
<reference evidence="14 15" key="1">
    <citation type="submission" date="2020-03" db="EMBL/GenBank/DDBJ databases">
        <title>Draft Genome Sequence of Cudoniella acicularis.</title>
        <authorList>
            <person name="Buettner E."/>
            <person name="Kellner H."/>
        </authorList>
    </citation>
    <scope>NUCLEOTIDE SEQUENCE [LARGE SCALE GENOMIC DNA]</scope>
    <source>
        <strain evidence="14 15">DSM 108380</strain>
    </source>
</reference>
<keyword evidence="15" id="KW-1185">Reference proteome</keyword>
<feature type="compositionally biased region" description="Low complexity" evidence="10">
    <location>
        <begin position="771"/>
        <end position="781"/>
    </location>
</feature>
<comment type="subcellular location">
    <subcellularLocation>
        <location evidence="1">Nucleus</location>
    </subcellularLocation>
</comment>
<dbReference type="SUPFAM" id="SSF55486">
    <property type="entry name" value="Metalloproteases ('zincins'), catalytic domain"/>
    <property type="match status" value="1"/>
</dbReference>
<feature type="compositionally biased region" description="Low complexity" evidence="10">
    <location>
        <begin position="1160"/>
        <end position="1170"/>
    </location>
</feature>
<feature type="compositionally biased region" description="Pro residues" evidence="10">
    <location>
        <begin position="2567"/>
        <end position="2577"/>
    </location>
</feature>
<keyword evidence="5" id="KW-0804">Transcription</keyword>
<dbReference type="EMBL" id="JAAMPI010000054">
    <property type="protein sequence ID" value="KAF4636683.1"/>
    <property type="molecule type" value="Genomic_DNA"/>
</dbReference>
<dbReference type="Pfam" id="PF25577">
    <property type="entry name" value="TPR_TAF2_C"/>
    <property type="match status" value="1"/>
</dbReference>
<dbReference type="Gene3D" id="1.10.390.10">
    <property type="entry name" value="Neutral Protease Domain 2"/>
    <property type="match status" value="1"/>
</dbReference>
<dbReference type="Pfam" id="PF25316">
    <property type="entry name" value="TAF2_3rd"/>
    <property type="match status" value="1"/>
</dbReference>
<feature type="coiled-coil region" evidence="9">
    <location>
        <begin position="628"/>
        <end position="655"/>
    </location>
</feature>
<dbReference type="PROSITE" id="PS50096">
    <property type="entry name" value="IQ"/>
    <property type="match status" value="1"/>
</dbReference>
<dbReference type="InterPro" id="IPR057991">
    <property type="entry name" value="TPR_TAF2_C"/>
</dbReference>
<dbReference type="GO" id="GO:0000976">
    <property type="term" value="F:transcription cis-regulatory region binding"/>
    <property type="evidence" value="ECO:0007669"/>
    <property type="project" value="TreeGrafter"/>
</dbReference>
<evidence type="ECO:0000313" key="15">
    <source>
        <dbReference type="Proteomes" id="UP000566819"/>
    </source>
</evidence>
<dbReference type="InterPro" id="IPR042097">
    <property type="entry name" value="Aminopeptidase_N-like_N_sf"/>
</dbReference>
<comment type="function">
    <text evidence="7">Functions as a component of the DNA-binding general transcription factor complex TFIID. Binding of TFIID to a promoter (with or without TATA element) is the initial step in pre-initiation complex (PIC) formation. TFIID plays a key role in the regulation of gene expression by RNA polymerase II through different activities such as transcription activator interaction, core promoter recognition and selectivity, TFIIA and TFIIB interaction, chromatin modification (histone acetylation by TAF1), facilitation of DNA opening and initiation of transcription.</text>
</comment>
<evidence type="ECO:0000256" key="9">
    <source>
        <dbReference type="SAM" id="Coils"/>
    </source>
</evidence>
<name>A0A8H4RW54_9HELO</name>
<evidence type="ECO:0000256" key="2">
    <source>
        <dbReference type="ARBA" id="ARBA00010937"/>
    </source>
</evidence>
<dbReference type="InterPro" id="IPR029184">
    <property type="entry name" value="Sas4_dom"/>
</dbReference>
<evidence type="ECO:0000256" key="3">
    <source>
        <dbReference type="ARBA" id="ARBA00017363"/>
    </source>
</evidence>